<feature type="domain" description="BZIP" evidence="3">
    <location>
        <begin position="135"/>
        <end position="180"/>
    </location>
</feature>
<dbReference type="Pfam" id="PF07716">
    <property type="entry name" value="bZIP_2"/>
    <property type="match status" value="1"/>
</dbReference>
<feature type="compositionally biased region" description="Polar residues" evidence="2">
    <location>
        <begin position="536"/>
        <end position="546"/>
    </location>
</feature>
<accession>A0AAE9D905</accession>
<dbReference type="EMBL" id="CP090893">
    <property type="protein sequence ID" value="ULT98932.1"/>
    <property type="molecule type" value="Genomic_DNA"/>
</dbReference>
<keyword evidence="1" id="KW-0175">Coiled coil</keyword>
<proteinExistence type="predicted"/>
<feature type="region of interest" description="Disordered" evidence="2">
    <location>
        <begin position="36"/>
        <end position="120"/>
    </location>
</feature>
<dbReference type="AlphaFoldDB" id="A0AAE9D905"/>
<evidence type="ECO:0000256" key="2">
    <source>
        <dbReference type="SAM" id="MobiDB-lite"/>
    </source>
</evidence>
<feature type="region of interest" description="Disordered" evidence="2">
    <location>
        <begin position="524"/>
        <end position="561"/>
    </location>
</feature>
<feature type="region of interest" description="Disordered" evidence="2">
    <location>
        <begin position="752"/>
        <end position="771"/>
    </location>
</feature>
<sequence>MDINNENSDDPPDGFLGKIVNESWNIIQSAKEIKKSMEKNGKIEPEKTLNELVRKSEDDDDDLQVLSEEEVHEFLKELESPDFSEDSNFPPNRRLEESGAITPSDSLPPSRATPRGRHTALEMRKIKETPGGLITVKREQNRNNSKRYLERKKLTKEGLEDSIFDLKAESEELRKSIDSMGIADNFWIKKKNQLAHTIFEKRNDGRLKIKEDVHKFETKLEQIAEDKVSSTIKPGTLGARKTRAGQSLETAKLKLKTYQLETTIEQLKAIKALLGRHATGPIPLQCHGPSGRFEENAQLHEIGDTSDDTSSDAGAPDDLSVEEHESDDGNGPPPLSPHHPTTNDHRNFTVGDYSVECAVKTEPSTSPPNADRSLEFPGLGCSLAPRLSNGTSSKPFTSRSSPTGSRHQAHSGIGTSAGTPQHPGARPDEGFRQNLTHSVQPTAKSSPTGHFGPGMPAYTPCCALPARSAGMPTLRVMSHTKSPTYNTNIGPPPFRLQDPGLKAALDASTRASTPRVIAKPLIYLKKRGPPSPPPVSTNGRNMTAQHTGDRSAEGSTQQGFRRISTQDYYNEKDVMSSPRPLAKQGHTGISFPTGAFQPNSPFFAHVPEQNADRIELLQVRTDVKPSMYPPMLRLSPHPAISSFGGTSGGPSGRAGAESSAGPPVAHQDRSGSMLAAYTARHQAEAASQPTNYGTKREPQPGHYGCTVTPTLPPTVRQRPAQLHGAGDAWQYHFNERALPAGNRRTQAGSYLAPSGPAHWQGRESISRKRTAVSEGSLELLDGAATSSPRKRAYTLHGKLESMDKGSGFNQ</sequence>
<name>A0AAE9D905_CAEBR</name>
<feature type="region of interest" description="Disordered" evidence="2">
    <location>
        <begin position="575"/>
        <end position="594"/>
    </location>
</feature>
<feature type="region of interest" description="Disordered" evidence="2">
    <location>
        <begin position="638"/>
        <end position="669"/>
    </location>
</feature>
<feature type="region of interest" description="Disordered" evidence="2">
    <location>
        <begin position="779"/>
        <end position="810"/>
    </location>
</feature>
<feature type="compositionally biased region" description="Acidic residues" evidence="2">
    <location>
        <begin position="58"/>
        <end position="71"/>
    </location>
</feature>
<feature type="region of interest" description="Disordered" evidence="2">
    <location>
        <begin position="385"/>
        <end position="432"/>
    </location>
</feature>
<evidence type="ECO:0000313" key="5">
    <source>
        <dbReference type="Proteomes" id="UP000827892"/>
    </source>
</evidence>
<organism evidence="4 5">
    <name type="scientific">Caenorhabditis briggsae</name>
    <dbReference type="NCBI Taxonomy" id="6238"/>
    <lineage>
        <taxon>Eukaryota</taxon>
        <taxon>Metazoa</taxon>
        <taxon>Ecdysozoa</taxon>
        <taxon>Nematoda</taxon>
        <taxon>Chromadorea</taxon>
        <taxon>Rhabditida</taxon>
        <taxon>Rhabditina</taxon>
        <taxon>Rhabditomorpha</taxon>
        <taxon>Rhabditoidea</taxon>
        <taxon>Rhabditidae</taxon>
        <taxon>Peloderinae</taxon>
        <taxon>Caenorhabditis</taxon>
    </lineage>
</organism>
<protein>
    <recommendedName>
        <fullName evidence="3">BZIP domain-containing protein</fullName>
    </recommendedName>
</protein>
<evidence type="ECO:0000256" key="1">
    <source>
        <dbReference type="SAM" id="Coils"/>
    </source>
</evidence>
<dbReference type="InterPro" id="IPR004827">
    <property type="entry name" value="bZIP"/>
</dbReference>
<feature type="compositionally biased region" description="Basic and acidic residues" evidence="2">
    <location>
        <begin position="36"/>
        <end position="57"/>
    </location>
</feature>
<feature type="region of interest" description="Disordered" evidence="2">
    <location>
        <begin position="303"/>
        <end position="348"/>
    </location>
</feature>
<dbReference type="GO" id="GO:0003700">
    <property type="term" value="F:DNA-binding transcription factor activity"/>
    <property type="evidence" value="ECO:0007669"/>
    <property type="project" value="InterPro"/>
</dbReference>
<evidence type="ECO:0000259" key="3">
    <source>
        <dbReference type="Pfam" id="PF07716"/>
    </source>
</evidence>
<reference evidence="4 5" key="1">
    <citation type="submission" date="2022-05" db="EMBL/GenBank/DDBJ databases">
        <title>Chromosome-level reference genomes for two strains of Caenorhabditis briggsae: an improved platform for comparative genomics.</title>
        <authorList>
            <person name="Stevens L."/>
            <person name="Andersen E.C."/>
        </authorList>
    </citation>
    <scope>NUCLEOTIDE SEQUENCE [LARGE SCALE GENOMIC DNA]</scope>
    <source>
        <strain evidence="4">QX1410_ONT</strain>
        <tissue evidence="4">Whole-organism</tissue>
    </source>
</reference>
<evidence type="ECO:0000313" key="4">
    <source>
        <dbReference type="EMBL" id="ULT98932.1"/>
    </source>
</evidence>
<feature type="compositionally biased region" description="Polar residues" evidence="2">
    <location>
        <begin position="388"/>
        <end position="406"/>
    </location>
</feature>
<gene>
    <name evidence="4" type="ORF">L3Y34_000347</name>
</gene>
<dbReference type="Proteomes" id="UP000827892">
    <property type="component" value="Chromosome III"/>
</dbReference>
<feature type="coiled-coil region" evidence="1">
    <location>
        <begin position="149"/>
        <end position="176"/>
    </location>
</feature>